<dbReference type="GO" id="GO:0006272">
    <property type="term" value="P:leading strand elongation"/>
    <property type="evidence" value="ECO:0007669"/>
    <property type="project" value="TreeGrafter"/>
</dbReference>
<keyword evidence="3" id="KW-1185">Reference proteome</keyword>
<dbReference type="GO" id="GO:1902975">
    <property type="term" value="P:mitotic DNA replication initiation"/>
    <property type="evidence" value="ECO:0007669"/>
    <property type="project" value="TreeGrafter"/>
</dbReference>
<dbReference type="KEGG" id="tsr:106556972"/>
<dbReference type="GeneID" id="106556972"/>
<evidence type="ECO:0000259" key="2">
    <source>
        <dbReference type="Pfam" id="PF08996"/>
    </source>
</evidence>
<feature type="region of interest" description="Disordered" evidence="1">
    <location>
        <begin position="1"/>
        <end position="28"/>
    </location>
</feature>
<protein>
    <submittedName>
        <fullName evidence="4">DNA polymerase alpha catalytic subunit-like</fullName>
    </submittedName>
</protein>
<dbReference type="Gene3D" id="1.10.3200.20">
    <property type="entry name" value="DNA Polymerase alpha, zinc finger"/>
    <property type="match status" value="1"/>
</dbReference>
<dbReference type="GO" id="GO:0005658">
    <property type="term" value="C:alpha DNA polymerase:primase complex"/>
    <property type="evidence" value="ECO:0007669"/>
    <property type="project" value="TreeGrafter"/>
</dbReference>
<dbReference type="InterPro" id="IPR015088">
    <property type="entry name" value="Znf_DNA-dir_DNA_pol_B_alpha"/>
</dbReference>
<dbReference type="InterPro" id="IPR038256">
    <property type="entry name" value="Pol_alpha_znc_sf"/>
</dbReference>
<proteinExistence type="predicted"/>
<name>A0A6I9Z350_9SAUR</name>
<dbReference type="GO" id="GO:0003682">
    <property type="term" value="F:chromatin binding"/>
    <property type="evidence" value="ECO:0007669"/>
    <property type="project" value="TreeGrafter"/>
</dbReference>
<dbReference type="OrthoDB" id="8935577at2759"/>
<evidence type="ECO:0000313" key="3">
    <source>
        <dbReference type="Proteomes" id="UP000504617"/>
    </source>
</evidence>
<dbReference type="SUPFAM" id="SSF90234">
    <property type="entry name" value="Zinc finger domain of DNA polymerase-alpha"/>
    <property type="match status" value="1"/>
</dbReference>
<dbReference type="GO" id="GO:0003887">
    <property type="term" value="F:DNA-directed DNA polymerase activity"/>
    <property type="evidence" value="ECO:0007669"/>
    <property type="project" value="InterPro"/>
</dbReference>
<dbReference type="RefSeq" id="XP_013931518.1">
    <property type="nucleotide sequence ID" value="XM_014076043.1"/>
</dbReference>
<gene>
    <name evidence="4" type="primary">LOC106556972</name>
</gene>
<dbReference type="PANTHER" id="PTHR45861:SF1">
    <property type="entry name" value="DNA POLYMERASE ALPHA CATALYTIC SUBUNIT"/>
    <property type="match status" value="1"/>
</dbReference>
<dbReference type="GO" id="GO:0003688">
    <property type="term" value="F:DNA replication origin binding"/>
    <property type="evidence" value="ECO:0007669"/>
    <property type="project" value="TreeGrafter"/>
</dbReference>
<dbReference type="GO" id="GO:0006273">
    <property type="term" value="P:lagging strand elongation"/>
    <property type="evidence" value="ECO:0007669"/>
    <property type="project" value="TreeGrafter"/>
</dbReference>
<feature type="compositionally biased region" description="Polar residues" evidence="1">
    <location>
        <begin position="1"/>
        <end position="20"/>
    </location>
</feature>
<organism evidence="3 4">
    <name type="scientific">Thamnophis sirtalis</name>
    <dbReference type="NCBI Taxonomy" id="35019"/>
    <lineage>
        <taxon>Eukaryota</taxon>
        <taxon>Metazoa</taxon>
        <taxon>Chordata</taxon>
        <taxon>Craniata</taxon>
        <taxon>Vertebrata</taxon>
        <taxon>Euteleostomi</taxon>
        <taxon>Lepidosauria</taxon>
        <taxon>Squamata</taxon>
        <taxon>Bifurcata</taxon>
        <taxon>Unidentata</taxon>
        <taxon>Episquamata</taxon>
        <taxon>Toxicofera</taxon>
        <taxon>Serpentes</taxon>
        <taxon>Colubroidea</taxon>
        <taxon>Colubridae</taxon>
        <taxon>Natricinae</taxon>
        <taxon>Thamnophis</taxon>
    </lineage>
</organism>
<sequence>MQQPQQSLATDQGATATSSEAVGGAKPKSWLRCEEQTCQYRTRRLPLHFSRNGPLCPVCKKAIVKREYSDKALFTQLCFYRYIFDVEYAKEIYTGPGKDTAEADPVAGQELEASVMGQLERIL</sequence>
<dbReference type="PANTHER" id="PTHR45861">
    <property type="entry name" value="DNA POLYMERASE ALPHA CATALYTIC SUBUNIT"/>
    <property type="match status" value="1"/>
</dbReference>
<feature type="domain" description="Zinc finger DNA-directed DNA polymerase family B alpha" evidence="2">
    <location>
        <begin position="28"/>
        <end position="107"/>
    </location>
</feature>
<evidence type="ECO:0000256" key="1">
    <source>
        <dbReference type="SAM" id="MobiDB-lite"/>
    </source>
</evidence>
<reference evidence="4" key="1">
    <citation type="submission" date="2025-08" db="UniProtKB">
        <authorList>
            <consortium name="RefSeq"/>
        </authorList>
    </citation>
    <scope>IDENTIFICATION</scope>
    <source>
        <tissue evidence="4">Skeletal muscle</tissue>
    </source>
</reference>
<dbReference type="GO" id="GO:0003697">
    <property type="term" value="F:single-stranded DNA binding"/>
    <property type="evidence" value="ECO:0007669"/>
    <property type="project" value="TreeGrafter"/>
</dbReference>
<evidence type="ECO:0000313" key="4">
    <source>
        <dbReference type="RefSeq" id="XP_013931518.1"/>
    </source>
</evidence>
<dbReference type="Proteomes" id="UP000504617">
    <property type="component" value="Unplaced"/>
</dbReference>
<dbReference type="AlphaFoldDB" id="A0A6I9Z350"/>
<accession>A0A6I9Z350</accession>
<dbReference type="Pfam" id="PF08996">
    <property type="entry name" value="zf-DNA_Pol"/>
    <property type="match status" value="1"/>
</dbReference>